<dbReference type="InterPro" id="IPR052179">
    <property type="entry name" value="DD-CPase-like"/>
</dbReference>
<evidence type="ECO:0000313" key="4">
    <source>
        <dbReference type="EMBL" id="TCL60160.1"/>
    </source>
</evidence>
<dbReference type="Gene3D" id="3.30.1380.10">
    <property type="match status" value="1"/>
</dbReference>
<dbReference type="PANTHER" id="PTHR34385:SF1">
    <property type="entry name" value="PEPTIDOGLYCAN L-ALANYL-D-GLUTAMATE ENDOPEPTIDASE CWLK"/>
    <property type="match status" value="1"/>
</dbReference>
<dbReference type="Pfam" id="PF02557">
    <property type="entry name" value="VanY"/>
    <property type="match status" value="1"/>
</dbReference>
<keyword evidence="2" id="KW-1133">Transmembrane helix</keyword>
<keyword evidence="4" id="KW-0121">Carboxypeptidase</keyword>
<dbReference type="CDD" id="cd14852">
    <property type="entry name" value="LD-carboxypeptidase"/>
    <property type="match status" value="1"/>
</dbReference>
<keyword evidence="4" id="KW-0378">Hydrolase</keyword>
<sequence>MPHEMKYFTPEEEKKMQQSAAQTAAPAQKVRWSAEGGSEPEGNGSGGRKIWIAVLVVLIAAVLIAAALLWGGRFGKREQPESQPVSSQAASASAEPTAEPSPTPVPGPAVTAEDWFAVLNGPGNPLPEGFDPQTDAIDGAGYYLDSHAVEDFFAMQQAAQEAGLQLKIISGFRSTTRQQQLYEQEVQALLNQGLDQAAAEQQAQQVEQKAYESDHNTGLAVDLVPQYSQTKNAETIVQTPEYQWLSEHAAEYGFVLRYPEDKQEITGVEFKPWHWRYVGKELASFLTEQNLTLEEYWQQYLS</sequence>
<dbReference type="Proteomes" id="UP000295184">
    <property type="component" value="Unassembled WGS sequence"/>
</dbReference>
<dbReference type="GO" id="GO:0006508">
    <property type="term" value="P:proteolysis"/>
    <property type="evidence" value="ECO:0007669"/>
    <property type="project" value="InterPro"/>
</dbReference>
<feature type="domain" description="D-alanyl-D-alanine carboxypeptidase-like core" evidence="3">
    <location>
        <begin position="143"/>
        <end position="280"/>
    </location>
</feature>
<evidence type="ECO:0000313" key="5">
    <source>
        <dbReference type="Proteomes" id="UP000295184"/>
    </source>
</evidence>
<keyword evidence="2" id="KW-0812">Transmembrane</keyword>
<feature type="compositionally biased region" description="Low complexity" evidence="1">
    <location>
        <begin position="81"/>
        <end position="98"/>
    </location>
</feature>
<dbReference type="InterPro" id="IPR058193">
    <property type="entry name" value="VanY/YodJ_core_dom"/>
</dbReference>
<protein>
    <submittedName>
        <fullName evidence="4">D-alanyl-D-alanine carboxypeptidase</fullName>
    </submittedName>
</protein>
<dbReference type="EMBL" id="SLUM01000004">
    <property type="protein sequence ID" value="TCL60160.1"/>
    <property type="molecule type" value="Genomic_DNA"/>
</dbReference>
<evidence type="ECO:0000256" key="1">
    <source>
        <dbReference type="SAM" id="MobiDB-lite"/>
    </source>
</evidence>
<dbReference type="OrthoDB" id="9792074at2"/>
<feature type="transmembrane region" description="Helical" evidence="2">
    <location>
        <begin position="50"/>
        <end position="70"/>
    </location>
</feature>
<reference evidence="4 5" key="1">
    <citation type="submission" date="2019-03" db="EMBL/GenBank/DDBJ databases">
        <title>Genomic Encyclopedia of Type Strains, Phase IV (KMG-IV): sequencing the most valuable type-strain genomes for metagenomic binning, comparative biology and taxonomic classification.</title>
        <authorList>
            <person name="Goeker M."/>
        </authorList>
    </citation>
    <scope>NUCLEOTIDE SEQUENCE [LARGE SCALE GENOMIC DNA]</scope>
    <source>
        <strain evidence="4 5">DSM 100451</strain>
    </source>
</reference>
<gene>
    <name evidence="4" type="ORF">EDD77_10436</name>
</gene>
<dbReference type="AlphaFoldDB" id="A0A4R1R447"/>
<feature type="region of interest" description="Disordered" evidence="1">
    <location>
        <begin position="1"/>
        <end position="45"/>
    </location>
</feature>
<evidence type="ECO:0000259" key="3">
    <source>
        <dbReference type="Pfam" id="PF02557"/>
    </source>
</evidence>
<keyword evidence="4" id="KW-0645">Protease</keyword>
<organism evidence="4 5">
    <name type="scientific">Allofournierella massiliensis</name>
    <dbReference type="NCBI Taxonomy" id="1650663"/>
    <lineage>
        <taxon>Bacteria</taxon>
        <taxon>Bacillati</taxon>
        <taxon>Bacillota</taxon>
        <taxon>Clostridia</taxon>
        <taxon>Eubacteriales</taxon>
        <taxon>Oscillospiraceae</taxon>
        <taxon>Allofournierella</taxon>
    </lineage>
</organism>
<evidence type="ECO:0000256" key="2">
    <source>
        <dbReference type="SAM" id="Phobius"/>
    </source>
</evidence>
<dbReference type="PANTHER" id="PTHR34385">
    <property type="entry name" value="D-ALANYL-D-ALANINE CARBOXYPEPTIDASE"/>
    <property type="match status" value="1"/>
</dbReference>
<keyword evidence="2" id="KW-0472">Membrane</keyword>
<dbReference type="InterPro" id="IPR003709">
    <property type="entry name" value="VanY-like_core_dom"/>
</dbReference>
<dbReference type="STRING" id="1650663.GCA_001486665_02711"/>
<dbReference type="InterPro" id="IPR009045">
    <property type="entry name" value="Zn_M74/Hedgehog-like"/>
</dbReference>
<feature type="compositionally biased region" description="Basic and acidic residues" evidence="1">
    <location>
        <begin position="1"/>
        <end position="16"/>
    </location>
</feature>
<accession>A0A4R1R447</accession>
<feature type="compositionally biased region" description="Low complexity" evidence="1">
    <location>
        <begin position="17"/>
        <end position="42"/>
    </location>
</feature>
<dbReference type="GO" id="GO:0004180">
    <property type="term" value="F:carboxypeptidase activity"/>
    <property type="evidence" value="ECO:0007669"/>
    <property type="project" value="UniProtKB-KW"/>
</dbReference>
<dbReference type="SUPFAM" id="SSF55166">
    <property type="entry name" value="Hedgehog/DD-peptidase"/>
    <property type="match status" value="1"/>
</dbReference>
<name>A0A4R1R447_9FIRM</name>
<proteinExistence type="predicted"/>
<comment type="caution">
    <text evidence="4">The sequence shown here is derived from an EMBL/GenBank/DDBJ whole genome shotgun (WGS) entry which is preliminary data.</text>
</comment>
<feature type="region of interest" description="Disordered" evidence="1">
    <location>
        <begin position="77"/>
        <end position="109"/>
    </location>
</feature>